<dbReference type="GO" id="GO:0034755">
    <property type="term" value="P:iron ion transmembrane transport"/>
    <property type="evidence" value="ECO:0007669"/>
    <property type="project" value="TreeGrafter"/>
</dbReference>
<keyword evidence="2 6" id="KW-0812">Transmembrane</keyword>
<feature type="transmembrane region" description="Helical" evidence="6">
    <location>
        <begin position="284"/>
        <end position="305"/>
    </location>
</feature>
<accession>A0AAV5GC29</accession>
<feature type="region of interest" description="Disordered" evidence="5">
    <location>
        <begin position="1"/>
        <end position="72"/>
    </location>
</feature>
<feature type="transmembrane region" description="Helical" evidence="6">
    <location>
        <begin position="606"/>
        <end position="631"/>
    </location>
</feature>
<feature type="transmembrane region" description="Helical" evidence="6">
    <location>
        <begin position="582"/>
        <end position="600"/>
    </location>
</feature>
<evidence type="ECO:0000313" key="8">
    <source>
        <dbReference type="Proteomes" id="UP001342314"/>
    </source>
</evidence>
<evidence type="ECO:0000256" key="5">
    <source>
        <dbReference type="SAM" id="MobiDB-lite"/>
    </source>
</evidence>
<protein>
    <submittedName>
        <fullName evidence="7">Uncharacterized protein</fullName>
    </submittedName>
</protein>
<evidence type="ECO:0000256" key="2">
    <source>
        <dbReference type="ARBA" id="ARBA00022692"/>
    </source>
</evidence>
<reference evidence="7 8" key="1">
    <citation type="submission" date="2021-12" db="EMBL/GenBank/DDBJ databases">
        <title>High titer production of polyol ester of fatty acids by Rhodotorula paludigena BS15 towards product separation-free biomass refinery.</title>
        <authorList>
            <person name="Mano J."/>
            <person name="Ono H."/>
            <person name="Tanaka T."/>
            <person name="Naito K."/>
            <person name="Sushida H."/>
            <person name="Ike M."/>
            <person name="Tokuyasu K."/>
            <person name="Kitaoka M."/>
        </authorList>
    </citation>
    <scope>NUCLEOTIDE SEQUENCE [LARGE SCALE GENOMIC DNA]</scope>
    <source>
        <strain evidence="7 8">BS15</strain>
    </source>
</reference>
<keyword evidence="8" id="KW-1185">Reference proteome</keyword>
<feature type="compositionally biased region" description="Basic and acidic residues" evidence="5">
    <location>
        <begin position="341"/>
        <end position="355"/>
    </location>
</feature>
<dbReference type="PANTHER" id="PTHR11706:SF101">
    <property type="entry name" value="MANGANESE TRANSPORTER SMF1"/>
    <property type="match status" value="1"/>
</dbReference>
<feature type="compositionally biased region" description="Acidic residues" evidence="5">
    <location>
        <begin position="414"/>
        <end position="431"/>
    </location>
</feature>
<sequence length="720" mass="77557">MQGPPQQSHRTPRPLPALIAPRTPKPPAASPALSDDLEPAKLHPAAHIPLADLRNPPLPPSSPDLEAAGADEPPTWSQRCLKAVKRHAAFVGPGVIASVAYLDPGNWATDLQAGSQFGYGHLFIILFAGLIALLFQILSTRLGCVSDYDLATHCRFALYDRDSPYKLVYRYALLYPLYVIAEIGIIMTDLAELLGSAIAINLLIPAIPLWAAVLLTSLDVLLILIIFNYPQRTVSTSMRLFELLIGLLVLCVLASFVALLVKVGPVWKDVFYGYVPGPRLVNGGGIYIAVGIVGATVMPHAFYIGSKMATMRRLKPEDYGEVSDPSASSRDSDDGDSEAGSEDRKPPRTAAERARRFFRRASTVGERGRGATSTSYLPSLHLPQPVSLGNLGLDLPALTRKRGESPVRERRDEIVEEDVGCVEEEGEEDAKVDERETGAPVSSAQSPPRKTLASASPQSSSSRPRRKPTLACVRAHLTHASLDVAGSLLGFAVVVNSCILILGAAVFYYGDGRSSNQDGEGVSDLFDAYELVKQYLGQAFAYLFAVALLAAGQSASLTVTLSGQIVSEGFINWRTKPWKRRLITRCIGIIPSFSVAIAVGREGIDTLLVASQVALSIVLTFVLLPLIIFCAQHSIMSVPLDPTAPVPSPVPSTDRTASPSTRQRLAALVRTLNPFRHRSTPPGTVSFASPVWLVWLCGALWLLIGIANVYALYDVDHNGA</sequence>
<feature type="transmembrane region" description="Helical" evidence="6">
    <location>
        <begin position="119"/>
        <end position="138"/>
    </location>
</feature>
<feature type="transmembrane region" description="Helical" evidence="6">
    <location>
        <begin position="207"/>
        <end position="229"/>
    </location>
</feature>
<dbReference type="AlphaFoldDB" id="A0AAV5GC29"/>
<feature type="compositionally biased region" description="Basic and acidic residues" evidence="5">
    <location>
        <begin position="401"/>
        <end position="413"/>
    </location>
</feature>
<dbReference type="InterPro" id="IPR001046">
    <property type="entry name" value="NRAMP_fam"/>
</dbReference>
<proteinExistence type="predicted"/>
<dbReference type="NCBIfam" id="NF037982">
    <property type="entry name" value="Nramp_1"/>
    <property type="match status" value="1"/>
</dbReference>
<feature type="region of interest" description="Disordered" evidence="5">
    <location>
        <begin position="316"/>
        <end position="467"/>
    </location>
</feature>
<comment type="caution">
    <text evidence="7">The sequence shown here is derived from an EMBL/GenBank/DDBJ whole genome shotgun (WGS) entry which is preliminary data.</text>
</comment>
<evidence type="ECO:0000256" key="3">
    <source>
        <dbReference type="ARBA" id="ARBA00022989"/>
    </source>
</evidence>
<feature type="transmembrane region" description="Helical" evidence="6">
    <location>
        <begin position="241"/>
        <end position="264"/>
    </location>
</feature>
<feature type="transmembrane region" description="Helical" evidence="6">
    <location>
        <begin position="692"/>
        <end position="713"/>
    </location>
</feature>
<gene>
    <name evidence="7" type="ORF">Rhopal_000970-T1</name>
</gene>
<dbReference type="GO" id="GO:0030026">
    <property type="term" value="P:intracellular manganese ion homeostasis"/>
    <property type="evidence" value="ECO:0007669"/>
    <property type="project" value="TreeGrafter"/>
</dbReference>
<keyword evidence="3 6" id="KW-1133">Transmembrane helix</keyword>
<dbReference type="GO" id="GO:0005384">
    <property type="term" value="F:manganese ion transmembrane transporter activity"/>
    <property type="evidence" value="ECO:0007669"/>
    <property type="project" value="TreeGrafter"/>
</dbReference>
<dbReference type="Pfam" id="PF01566">
    <property type="entry name" value="Nramp"/>
    <property type="match status" value="2"/>
</dbReference>
<dbReference type="GO" id="GO:0015086">
    <property type="term" value="F:cadmium ion transmembrane transporter activity"/>
    <property type="evidence" value="ECO:0007669"/>
    <property type="project" value="TreeGrafter"/>
</dbReference>
<evidence type="ECO:0000256" key="4">
    <source>
        <dbReference type="ARBA" id="ARBA00023136"/>
    </source>
</evidence>
<feature type="transmembrane region" description="Helical" evidence="6">
    <location>
        <begin position="484"/>
        <end position="509"/>
    </location>
</feature>
<feature type="transmembrane region" description="Helical" evidence="6">
    <location>
        <begin position="88"/>
        <end position="107"/>
    </location>
</feature>
<evidence type="ECO:0000256" key="1">
    <source>
        <dbReference type="ARBA" id="ARBA00004141"/>
    </source>
</evidence>
<feature type="transmembrane region" description="Helical" evidence="6">
    <location>
        <begin position="168"/>
        <end position="187"/>
    </location>
</feature>
<dbReference type="GO" id="GO:0005886">
    <property type="term" value="C:plasma membrane"/>
    <property type="evidence" value="ECO:0007669"/>
    <property type="project" value="TreeGrafter"/>
</dbReference>
<dbReference type="PRINTS" id="PR00447">
    <property type="entry name" value="NATRESASSCMP"/>
</dbReference>
<keyword evidence="4 6" id="KW-0472">Membrane</keyword>
<dbReference type="EMBL" id="BQKY01000002">
    <property type="protein sequence ID" value="GJN88014.1"/>
    <property type="molecule type" value="Genomic_DNA"/>
</dbReference>
<comment type="subcellular location">
    <subcellularLocation>
        <location evidence="1">Membrane</location>
        <topology evidence="1">Multi-pass membrane protein</topology>
    </subcellularLocation>
</comment>
<feature type="transmembrane region" description="Helical" evidence="6">
    <location>
        <begin position="539"/>
        <end position="561"/>
    </location>
</feature>
<evidence type="ECO:0000313" key="7">
    <source>
        <dbReference type="EMBL" id="GJN88014.1"/>
    </source>
</evidence>
<evidence type="ECO:0000256" key="6">
    <source>
        <dbReference type="SAM" id="Phobius"/>
    </source>
</evidence>
<feature type="compositionally biased region" description="Low complexity" evidence="5">
    <location>
        <begin position="453"/>
        <end position="462"/>
    </location>
</feature>
<organism evidence="7 8">
    <name type="scientific">Rhodotorula paludigena</name>
    <dbReference type="NCBI Taxonomy" id="86838"/>
    <lineage>
        <taxon>Eukaryota</taxon>
        <taxon>Fungi</taxon>
        <taxon>Dikarya</taxon>
        <taxon>Basidiomycota</taxon>
        <taxon>Pucciniomycotina</taxon>
        <taxon>Microbotryomycetes</taxon>
        <taxon>Sporidiobolales</taxon>
        <taxon>Sporidiobolaceae</taxon>
        <taxon>Rhodotorula</taxon>
    </lineage>
</organism>
<dbReference type="PANTHER" id="PTHR11706">
    <property type="entry name" value="SOLUTE CARRIER PROTEIN FAMILY 11 MEMBER"/>
    <property type="match status" value="1"/>
</dbReference>
<dbReference type="Proteomes" id="UP001342314">
    <property type="component" value="Unassembled WGS sequence"/>
</dbReference>
<name>A0AAV5GC29_9BASI</name>